<proteinExistence type="predicted"/>
<evidence type="ECO:0000313" key="2">
    <source>
        <dbReference type="EMBL" id="EEF35194.1"/>
    </source>
</evidence>
<accession>B9SMG2</accession>
<dbReference type="InParanoid" id="B9SMG2"/>
<feature type="region of interest" description="Disordered" evidence="1">
    <location>
        <begin position="265"/>
        <end position="301"/>
    </location>
</feature>
<feature type="compositionally biased region" description="Basic and acidic residues" evidence="1">
    <location>
        <begin position="273"/>
        <end position="301"/>
    </location>
</feature>
<reference evidence="3" key="1">
    <citation type="journal article" date="2010" name="Nat. Biotechnol.">
        <title>Draft genome sequence of the oilseed species Ricinus communis.</title>
        <authorList>
            <person name="Chan A.P."/>
            <person name="Crabtree J."/>
            <person name="Zhao Q."/>
            <person name="Lorenzi H."/>
            <person name="Orvis J."/>
            <person name="Puiu D."/>
            <person name="Melake-Berhan A."/>
            <person name="Jones K.M."/>
            <person name="Redman J."/>
            <person name="Chen G."/>
            <person name="Cahoon E.B."/>
            <person name="Gedil M."/>
            <person name="Stanke M."/>
            <person name="Haas B.J."/>
            <person name="Wortman J.R."/>
            <person name="Fraser-Liggett C.M."/>
            <person name="Ravel J."/>
            <person name="Rabinowicz P.D."/>
        </authorList>
    </citation>
    <scope>NUCLEOTIDE SEQUENCE [LARGE SCALE GENOMIC DNA]</scope>
    <source>
        <strain evidence="3">cv. Hale</strain>
    </source>
</reference>
<feature type="region of interest" description="Disordered" evidence="1">
    <location>
        <begin position="217"/>
        <end position="241"/>
    </location>
</feature>
<organism evidence="2 3">
    <name type="scientific">Ricinus communis</name>
    <name type="common">Castor bean</name>
    <dbReference type="NCBI Taxonomy" id="3988"/>
    <lineage>
        <taxon>Eukaryota</taxon>
        <taxon>Viridiplantae</taxon>
        <taxon>Streptophyta</taxon>
        <taxon>Embryophyta</taxon>
        <taxon>Tracheophyta</taxon>
        <taxon>Spermatophyta</taxon>
        <taxon>Magnoliopsida</taxon>
        <taxon>eudicotyledons</taxon>
        <taxon>Gunneridae</taxon>
        <taxon>Pentapetalae</taxon>
        <taxon>rosids</taxon>
        <taxon>fabids</taxon>
        <taxon>Malpighiales</taxon>
        <taxon>Euphorbiaceae</taxon>
        <taxon>Acalyphoideae</taxon>
        <taxon>Acalypheae</taxon>
        <taxon>Ricinus</taxon>
    </lineage>
</organism>
<protein>
    <submittedName>
        <fullName evidence="2">Uncharacterized protein</fullName>
    </submittedName>
</protein>
<sequence>MEVHNLASNEINLRNARDIAKLIGEFMDMEKPLSRIGYINIIKLRVVLDVEQPLPRGCYNDKSRKVMGFMESDWVHFRYERLPKFISSVDAWLKSSVNPSPLRELRMNARVGQMGDLREAKREEWQGQTIMAMRLFQFASNRQIQKSIVIVEKTKGSQNNFKLKSARPMKIKRANKRKQIASPSSSSSTDDMLKDVGLSKPRLGFSREPLVVGEFTQPLRGESGMDPNGKDGGSPGPLGITTFSIVKKRKLKHVARQHKQVHIEEVTEGLRTQARDDQEGDFSDSKKLGRNPVDVEHKGLF</sequence>
<gene>
    <name evidence="2" type="ORF">RCOM_1074820</name>
</gene>
<dbReference type="Proteomes" id="UP000008311">
    <property type="component" value="Unassembled WGS sequence"/>
</dbReference>
<dbReference type="EMBL" id="EQ974034">
    <property type="protein sequence ID" value="EEF35194.1"/>
    <property type="molecule type" value="Genomic_DNA"/>
</dbReference>
<feature type="region of interest" description="Disordered" evidence="1">
    <location>
        <begin position="172"/>
        <end position="195"/>
    </location>
</feature>
<name>B9SMG2_RICCO</name>
<dbReference type="AlphaFoldDB" id="B9SMG2"/>
<evidence type="ECO:0000256" key="1">
    <source>
        <dbReference type="SAM" id="MobiDB-lite"/>
    </source>
</evidence>
<evidence type="ECO:0000313" key="3">
    <source>
        <dbReference type="Proteomes" id="UP000008311"/>
    </source>
</evidence>
<keyword evidence="3" id="KW-1185">Reference proteome</keyword>